<evidence type="ECO:0000313" key="1">
    <source>
        <dbReference type="EMBL" id="KAG2893219.1"/>
    </source>
</evidence>
<dbReference type="Proteomes" id="UP000736787">
    <property type="component" value="Unassembled WGS sequence"/>
</dbReference>
<dbReference type="EMBL" id="RCMK01001494">
    <property type="protein sequence ID" value="KAG2893219.1"/>
    <property type="molecule type" value="Genomic_DNA"/>
</dbReference>
<accession>A0A8T1B501</accession>
<name>A0A8T1B501_9STRA</name>
<protein>
    <submittedName>
        <fullName evidence="1">Uncharacterized protein</fullName>
    </submittedName>
</protein>
<sequence length="67" mass="7466">MSSRQTRSIAFLSDGIHELGVLSIASPSHGSFTNRIEISGQAPEDLRTQRVELNDAYDRSNIMVQVY</sequence>
<evidence type="ECO:0000313" key="2">
    <source>
        <dbReference type="Proteomes" id="UP000736787"/>
    </source>
</evidence>
<dbReference type="AlphaFoldDB" id="A0A8T1B501"/>
<comment type="caution">
    <text evidence="1">The sequence shown here is derived from an EMBL/GenBank/DDBJ whole genome shotgun (WGS) entry which is preliminary data.</text>
</comment>
<organism evidence="1 2">
    <name type="scientific">Phytophthora cactorum</name>
    <dbReference type="NCBI Taxonomy" id="29920"/>
    <lineage>
        <taxon>Eukaryota</taxon>
        <taxon>Sar</taxon>
        <taxon>Stramenopiles</taxon>
        <taxon>Oomycota</taxon>
        <taxon>Peronosporomycetes</taxon>
        <taxon>Peronosporales</taxon>
        <taxon>Peronosporaceae</taxon>
        <taxon>Phytophthora</taxon>
    </lineage>
</organism>
<reference evidence="1" key="1">
    <citation type="submission" date="2018-10" db="EMBL/GenBank/DDBJ databases">
        <title>Effector identification in a new, highly contiguous assembly of the strawberry crown rot pathogen Phytophthora cactorum.</title>
        <authorList>
            <person name="Armitage A.D."/>
            <person name="Nellist C.F."/>
            <person name="Bates H."/>
            <person name="Vickerstaff R.J."/>
            <person name="Harrison R.J."/>
        </authorList>
    </citation>
    <scope>NUCLEOTIDE SEQUENCE</scope>
    <source>
        <strain evidence="1">4040</strain>
    </source>
</reference>
<gene>
    <name evidence="1" type="ORF">PC117_g23831</name>
</gene>
<proteinExistence type="predicted"/>